<evidence type="ECO:0000256" key="3">
    <source>
        <dbReference type="ARBA" id="ARBA00022692"/>
    </source>
</evidence>
<organism evidence="8 9">
    <name type="scientific">Sporosarcina limicola</name>
    <dbReference type="NCBI Taxonomy" id="34101"/>
    <lineage>
        <taxon>Bacteria</taxon>
        <taxon>Bacillati</taxon>
        <taxon>Bacillota</taxon>
        <taxon>Bacilli</taxon>
        <taxon>Bacillales</taxon>
        <taxon>Caryophanaceae</taxon>
        <taxon>Sporosarcina</taxon>
    </lineage>
</organism>
<evidence type="ECO:0000313" key="8">
    <source>
        <dbReference type="EMBL" id="MBE1555634.1"/>
    </source>
</evidence>
<keyword evidence="3 6" id="KW-0812">Transmembrane</keyword>
<dbReference type="InterPro" id="IPR052027">
    <property type="entry name" value="PspC"/>
</dbReference>
<reference evidence="8" key="1">
    <citation type="submission" date="2020-10" db="EMBL/GenBank/DDBJ databases">
        <title>Genomic Encyclopedia of Type Strains, Phase IV (KMG-IV): sequencing the most valuable type-strain genomes for metagenomic binning, comparative biology and taxonomic classification.</title>
        <authorList>
            <person name="Goeker M."/>
        </authorList>
    </citation>
    <scope>NUCLEOTIDE SEQUENCE</scope>
    <source>
        <strain evidence="8">DSM 13886</strain>
    </source>
</reference>
<proteinExistence type="predicted"/>
<accession>A0A927MJ29</accession>
<evidence type="ECO:0000256" key="4">
    <source>
        <dbReference type="ARBA" id="ARBA00022989"/>
    </source>
</evidence>
<dbReference type="RefSeq" id="WP_192599332.1">
    <property type="nucleotide sequence ID" value="NZ_JADBEL010000015.1"/>
</dbReference>
<dbReference type="Proteomes" id="UP000658225">
    <property type="component" value="Unassembled WGS sequence"/>
</dbReference>
<keyword evidence="9" id="KW-1185">Reference proteome</keyword>
<evidence type="ECO:0000256" key="6">
    <source>
        <dbReference type="SAM" id="Phobius"/>
    </source>
</evidence>
<protein>
    <submittedName>
        <fullName evidence="8">Phage shock protein PspC (Stress-responsive transcriptional regulator)</fullName>
    </submittedName>
</protein>
<evidence type="ECO:0000259" key="7">
    <source>
        <dbReference type="Pfam" id="PF04024"/>
    </source>
</evidence>
<dbReference type="Pfam" id="PF04024">
    <property type="entry name" value="PspC"/>
    <property type="match status" value="1"/>
</dbReference>
<evidence type="ECO:0000256" key="2">
    <source>
        <dbReference type="ARBA" id="ARBA00022475"/>
    </source>
</evidence>
<comment type="caution">
    <text evidence="8">The sequence shown here is derived from an EMBL/GenBank/DDBJ whole genome shotgun (WGS) entry which is preliminary data.</text>
</comment>
<feature type="transmembrane region" description="Helical" evidence="6">
    <location>
        <begin position="77"/>
        <end position="97"/>
    </location>
</feature>
<dbReference type="AlphaFoldDB" id="A0A927MJ29"/>
<keyword evidence="4 6" id="KW-1133">Transmembrane helix</keyword>
<gene>
    <name evidence="8" type="ORF">H4683_002754</name>
</gene>
<sequence>MNLVPKAAKKANHSINTLTKRITCNRFISGVTNKFKEEGIPLNRLTKSSTDKVLLGVCAGIAEFFAVSPLIVRLLFVILPVSLVFYLILAVLLPEGFKDFRK</sequence>
<dbReference type="PANTHER" id="PTHR33885:SF3">
    <property type="entry name" value="PHAGE SHOCK PROTEIN C"/>
    <property type="match status" value="1"/>
</dbReference>
<dbReference type="PANTHER" id="PTHR33885">
    <property type="entry name" value="PHAGE SHOCK PROTEIN C"/>
    <property type="match status" value="1"/>
</dbReference>
<keyword evidence="5 6" id="KW-0472">Membrane</keyword>
<feature type="domain" description="Phage shock protein PspC N-terminal" evidence="7">
    <location>
        <begin position="44"/>
        <end position="95"/>
    </location>
</feature>
<evidence type="ECO:0000256" key="5">
    <source>
        <dbReference type="ARBA" id="ARBA00023136"/>
    </source>
</evidence>
<feature type="transmembrane region" description="Helical" evidence="6">
    <location>
        <begin position="53"/>
        <end position="71"/>
    </location>
</feature>
<keyword evidence="2" id="KW-1003">Cell membrane</keyword>
<evidence type="ECO:0000313" key="9">
    <source>
        <dbReference type="Proteomes" id="UP000658225"/>
    </source>
</evidence>
<evidence type="ECO:0000256" key="1">
    <source>
        <dbReference type="ARBA" id="ARBA00004162"/>
    </source>
</evidence>
<name>A0A927MJ29_9BACL</name>
<comment type="subcellular location">
    <subcellularLocation>
        <location evidence="1">Cell membrane</location>
        <topology evidence="1">Single-pass membrane protein</topology>
    </subcellularLocation>
</comment>
<dbReference type="EMBL" id="JADBEL010000015">
    <property type="protein sequence ID" value="MBE1555634.1"/>
    <property type="molecule type" value="Genomic_DNA"/>
</dbReference>
<dbReference type="GO" id="GO:0005886">
    <property type="term" value="C:plasma membrane"/>
    <property type="evidence" value="ECO:0007669"/>
    <property type="project" value="UniProtKB-SubCell"/>
</dbReference>
<dbReference type="InterPro" id="IPR007168">
    <property type="entry name" value="Phageshock_PspC_N"/>
</dbReference>